<gene>
    <name evidence="2" type="ORF">GGX14DRAFT_326702</name>
    <name evidence="1" type="ORF">GGX14DRAFT_327084</name>
</gene>
<organism evidence="1 3">
    <name type="scientific">Mycena pura</name>
    <dbReference type="NCBI Taxonomy" id="153505"/>
    <lineage>
        <taxon>Eukaryota</taxon>
        <taxon>Fungi</taxon>
        <taxon>Dikarya</taxon>
        <taxon>Basidiomycota</taxon>
        <taxon>Agaricomycotina</taxon>
        <taxon>Agaricomycetes</taxon>
        <taxon>Agaricomycetidae</taxon>
        <taxon>Agaricales</taxon>
        <taxon>Marasmiineae</taxon>
        <taxon>Mycenaceae</taxon>
        <taxon>Mycena</taxon>
    </lineage>
</organism>
<keyword evidence="3" id="KW-1185">Reference proteome</keyword>
<dbReference type="EMBL" id="JARJCW010000110">
    <property type="protein sequence ID" value="KAJ7193222.1"/>
    <property type="molecule type" value="Genomic_DNA"/>
</dbReference>
<dbReference type="EMBL" id="JARJCW010000190">
    <property type="protein sequence ID" value="KAJ7187619.1"/>
    <property type="molecule type" value="Genomic_DNA"/>
</dbReference>
<feature type="non-terminal residue" evidence="1">
    <location>
        <position position="1"/>
    </location>
</feature>
<dbReference type="Proteomes" id="UP001219525">
    <property type="component" value="Unassembled WGS sequence"/>
</dbReference>
<proteinExistence type="predicted"/>
<evidence type="ECO:0008006" key="4">
    <source>
        <dbReference type="Google" id="ProtNLM"/>
    </source>
</evidence>
<evidence type="ECO:0000313" key="2">
    <source>
        <dbReference type="EMBL" id="KAJ7193222.1"/>
    </source>
</evidence>
<accession>A0AAD6Y0Q2</accession>
<evidence type="ECO:0000313" key="1">
    <source>
        <dbReference type="EMBL" id="KAJ7187619.1"/>
    </source>
</evidence>
<reference evidence="1" key="1">
    <citation type="submission" date="2023-03" db="EMBL/GenBank/DDBJ databases">
        <title>Massive genome expansion in bonnet fungi (Mycena s.s.) driven by repeated elements and novel gene families across ecological guilds.</title>
        <authorList>
            <consortium name="Lawrence Berkeley National Laboratory"/>
            <person name="Harder C.B."/>
            <person name="Miyauchi S."/>
            <person name="Viragh M."/>
            <person name="Kuo A."/>
            <person name="Thoen E."/>
            <person name="Andreopoulos B."/>
            <person name="Lu D."/>
            <person name="Skrede I."/>
            <person name="Drula E."/>
            <person name="Henrissat B."/>
            <person name="Morin E."/>
            <person name="Kohler A."/>
            <person name="Barry K."/>
            <person name="LaButti K."/>
            <person name="Morin E."/>
            <person name="Salamov A."/>
            <person name="Lipzen A."/>
            <person name="Mereny Z."/>
            <person name="Hegedus B."/>
            <person name="Baldrian P."/>
            <person name="Stursova M."/>
            <person name="Weitz H."/>
            <person name="Taylor A."/>
            <person name="Grigoriev I.V."/>
            <person name="Nagy L.G."/>
            <person name="Martin F."/>
            <person name="Kauserud H."/>
        </authorList>
    </citation>
    <scope>NUCLEOTIDE SEQUENCE</scope>
    <source>
        <strain evidence="1">9144</strain>
    </source>
</reference>
<evidence type="ECO:0000313" key="3">
    <source>
        <dbReference type="Proteomes" id="UP001219525"/>
    </source>
</evidence>
<comment type="caution">
    <text evidence="1">The sequence shown here is derived from an EMBL/GenBank/DDBJ whole genome shotgun (WGS) entry which is preliminary data.</text>
</comment>
<protein>
    <recommendedName>
        <fullName evidence="4">F-box domain-containing protein</fullName>
    </recommendedName>
</protein>
<dbReference type="AlphaFoldDB" id="A0AAD6Y0Q2"/>
<name>A0AAD6Y0Q2_9AGAR</name>
<feature type="non-terminal residue" evidence="1">
    <location>
        <position position="271"/>
    </location>
</feature>
<sequence length="271" mass="29474">ASSSRNALLLDIPTELGLEILKLSLTHTPFGTLAAVSRAFSALVAVILYRHVILSTPKALSLFYRTVKSKSPEFLDARIKTLAVTVEPWRFTSASGIELASIIAACTGLHVLSVPRPGMLTNFLSHRTLPSEITIRSFDTSPLCEWERLPTGVALASPAAHLAARLSHLNVAEPGDTWHSPLSILAFFGAAPHLTHLSLARRINANTENDQVFVSEVRVLLSSRPSLRMLVVRMFHAHWPHCIDPPVPVASSSIWASLAPIANADKRLVLV</sequence>